<evidence type="ECO:0000256" key="3">
    <source>
        <dbReference type="ARBA" id="ARBA00022452"/>
    </source>
</evidence>
<keyword evidence="6 7" id="KW-0998">Cell outer membrane</keyword>
<organism evidence="9 10">
    <name type="scientific">Marinoscillum luteum</name>
    <dbReference type="NCBI Taxonomy" id="861051"/>
    <lineage>
        <taxon>Bacteria</taxon>
        <taxon>Pseudomonadati</taxon>
        <taxon>Bacteroidota</taxon>
        <taxon>Cytophagia</taxon>
        <taxon>Cytophagales</taxon>
        <taxon>Reichenbachiellaceae</taxon>
        <taxon>Marinoscillum</taxon>
    </lineage>
</organism>
<keyword evidence="3 7" id="KW-1134">Transmembrane beta strand</keyword>
<sequence>MKRRIQNIVIPIKMVLTCIMCLLCGIGLAEGLPSVEGEKIKVPAQVLDISVSGRVTDSKGEGLPGVSVVVKDASSGTITDVDGNYRLQVPDNAALIFSYVGFITREVKVNYRSVIDVALEENLQELDEVVVIGYGTQQKKDLTGAVSSLSEEDFNVGSISSVEQLVQGRTTGIQISTQSAEPGGNFVIRVRGNNSIQNDNQPIYVVDGFPMDNLDNSINPSNIKSIEVLKDASAAAIYGTRGANGVIIITTKQGKSGAVNIDYNAEYGQQVVSNLDAYEFLGTRAFTENDNLIQRVNGAMEMYSPSRIDSLEQYFGSTNWLQEAFRDGATVNHQLGISSGKENSRVYFSAGYFNQQGVVPSTEFSRYNTRINLNQRMFDDKLTFGLNTGITYTNTNFLGFNASNLQTNILRNIFADARPFVPNRLDNLTETEIQLLGGTRPISPLQTIEASDNEAKSTYILSTGFVELEVLEGLKVKALGGSRMFNGKEYGYLSQESHIVAGTLQPGEAALTNNQSYDLLFEGTINYQKRLGKHGLNLLAGYTNQKVIYESFRAGARDFTTNTLGWNALQAGAIPTTPSSGTSERKLISYLSRAIYDYDDRYLLTLTFRRDGSSKFGANNKWANFPAAAVGWKVHNEAFMSGQSLLSNLKLRASYGITGSERFRVGLAQTQFQANAPVTLDGDNQSIGTVPSVLGNDNLQWEETTQMDLGTDIGLFKDRIVLEFDYYVKNTDKLIVTKSLPPSLGFGSIITNVGRIQNSGVEILLSSNNVTSKNFSWVTDINVSFNSNEIKEVLLPEGSEFLEGAELKPIGQLDRAPYTIIQKGIPVNSFYGYKVRGVLQEGETDDLQPSAVPGDALYHDIDGDSAITSADRTILGHGFPKYLAGLTNTISYKSFQLSFFFSGVFDADVLNVNREIGYRTNRLESALERWTPETPDGTRPFRNHSGQFWVNDDLVEDASFIRLKNISLSYDLPVDKMGLKFVQNLRLYASASNLYTWTNYSGFDPEVSARVNSTTNLNIGSGVDLYSYPLQKSYAVGVKVKF</sequence>
<evidence type="ECO:0000256" key="7">
    <source>
        <dbReference type="PROSITE-ProRule" id="PRU01360"/>
    </source>
</evidence>
<evidence type="ECO:0000256" key="5">
    <source>
        <dbReference type="ARBA" id="ARBA00023136"/>
    </source>
</evidence>
<comment type="similarity">
    <text evidence="7">Belongs to the TonB-dependent receptor family.</text>
</comment>
<dbReference type="Gene3D" id="2.40.170.20">
    <property type="entry name" value="TonB-dependent receptor, beta-barrel domain"/>
    <property type="match status" value="1"/>
</dbReference>
<evidence type="ECO:0000313" key="9">
    <source>
        <dbReference type="EMBL" id="MFH6985866.1"/>
    </source>
</evidence>
<dbReference type="PROSITE" id="PS52016">
    <property type="entry name" value="TONB_DEPENDENT_REC_3"/>
    <property type="match status" value="1"/>
</dbReference>
<evidence type="ECO:0000256" key="2">
    <source>
        <dbReference type="ARBA" id="ARBA00022448"/>
    </source>
</evidence>
<dbReference type="Pfam" id="PF07715">
    <property type="entry name" value="Plug"/>
    <property type="match status" value="1"/>
</dbReference>
<dbReference type="RefSeq" id="WP_395419310.1">
    <property type="nucleotide sequence ID" value="NZ_JBIPKE010000020.1"/>
</dbReference>
<dbReference type="Proteomes" id="UP001610063">
    <property type="component" value="Unassembled WGS sequence"/>
</dbReference>
<evidence type="ECO:0000256" key="4">
    <source>
        <dbReference type="ARBA" id="ARBA00022692"/>
    </source>
</evidence>
<proteinExistence type="inferred from homology"/>
<dbReference type="EMBL" id="JBIPKE010000020">
    <property type="protein sequence ID" value="MFH6985866.1"/>
    <property type="molecule type" value="Genomic_DNA"/>
</dbReference>
<evidence type="ECO:0000313" key="10">
    <source>
        <dbReference type="Proteomes" id="UP001610063"/>
    </source>
</evidence>
<evidence type="ECO:0000256" key="1">
    <source>
        <dbReference type="ARBA" id="ARBA00004571"/>
    </source>
</evidence>
<comment type="subcellular location">
    <subcellularLocation>
        <location evidence="1 7">Cell outer membrane</location>
        <topology evidence="1 7">Multi-pass membrane protein</topology>
    </subcellularLocation>
</comment>
<dbReference type="InterPro" id="IPR012910">
    <property type="entry name" value="Plug_dom"/>
</dbReference>
<dbReference type="Pfam" id="PF13715">
    <property type="entry name" value="CarbopepD_reg_2"/>
    <property type="match status" value="1"/>
</dbReference>
<dbReference type="SUPFAM" id="SSF49464">
    <property type="entry name" value="Carboxypeptidase regulatory domain-like"/>
    <property type="match status" value="1"/>
</dbReference>
<keyword evidence="5 7" id="KW-0472">Membrane</keyword>
<reference evidence="9 10" key="1">
    <citation type="journal article" date="2013" name="Int. J. Syst. Evol. Microbiol.">
        <title>Marinoscillum luteum sp. nov., isolated from marine sediment.</title>
        <authorList>
            <person name="Cha I.T."/>
            <person name="Park S.J."/>
            <person name="Kim S.J."/>
            <person name="Kim J.G."/>
            <person name="Jung M.Y."/>
            <person name="Shin K.S."/>
            <person name="Kwon K.K."/>
            <person name="Yang S.H."/>
            <person name="Seo Y.S."/>
            <person name="Rhee S.K."/>
        </authorList>
    </citation>
    <scope>NUCLEOTIDE SEQUENCE [LARGE SCALE GENOMIC DNA]</scope>
    <source>
        <strain evidence="9 10">KCTC 23939</strain>
    </source>
</reference>
<dbReference type="InterPro" id="IPR039426">
    <property type="entry name" value="TonB-dep_rcpt-like"/>
</dbReference>
<keyword evidence="4 7" id="KW-0812">Transmembrane</keyword>
<dbReference type="InterPro" id="IPR023997">
    <property type="entry name" value="TonB-dep_OMP_SusC/RagA_CS"/>
</dbReference>
<evidence type="ECO:0000259" key="8">
    <source>
        <dbReference type="Pfam" id="PF07715"/>
    </source>
</evidence>
<dbReference type="InterPro" id="IPR036942">
    <property type="entry name" value="Beta-barrel_TonB_sf"/>
</dbReference>
<feature type="domain" description="TonB-dependent receptor plug" evidence="8">
    <location>
        <begin position="139"/>
        <end position="246"/>
    </location>
</feature>
<gene>
    <name evidence="9" type="ORF">ACHKAR_20595</name>
</gene>
<protein>
    <submittedName>
        <fullName evidence="9">SusC/RagA family TonB-linked outer membrane protein</fullName>
    </submittedName>
</protein>
<accession>A0ABW7NEX1</accession>
<dbReference type="InterPro" id="IPR023996">
    <property type="entry name" value="TonB-dep_OMP_SusC/RagA"/>
</dbReference>
<dbReference type="SUPFAM" id="SSF56935">
    <property type="entry name" value="Porins"/>
    <property type="match status" value="1"/>
</dbReference>
<dbReference type="NCBIfam" id="TIGR04056">
    <property type="entry name" value="OMP_RagA_SusC"/>
    <property type="match status" value="1"/>
</dbReference>
<dbReference type="InterPro" id="IPR008969">
    <property type="entry name" value="CarboxyPept-like_regulatory"/>
</dbReference>
<dbReference type="NCBIfam" id="TIGR04057">
    <property type="entry name" value="SusC_RagA_signa"/>
    <property type="match status" value="1"/>
</dbReference>
<keyword evidence="10" id="KW-1185">Reference proteome</keyword>
<keyword evidence="2 7" id="KW-0813">Transport</keyword>
<dbReference type="Gene3D" id="2.60.40.1120">
    <property type="entry name" value="Carboxypeptidase-like, regulatory domain"/>
    <property type="match status" value="1"/>
</dbReference>
<evidence type="ECO:0000256" key="6">
    <source>
        <dbReference type="ARBA" id="ARBA00023237"/>
    </source>
</evidence>
<dbReference type="Gene3D" id="2.170.130.10">
    <property type="entry name" value="TonB-dependent receptor, plug domain"/>
    <property type="match status" value="1"/>
</dbReference>
<name>A0ABW7NEX1_9BACT</name>
<comment type="caution">
    <text evidence="9">The sequence shown here is derived from an EMBL/GenBank/DDBJ whole genome shotgun (WGS) entry which is preliminary data.</text>
</comment>
<dbReference type="InterPro" id="IPR037066">
    <property type="entry name" value="Plug_dom_sf"/>
</dbReference>